<dbReference type="GO" id="GO:0045211">
    <property type="term" value="C:postsynaptic membrane"/>
    <property type="evidence" value="ECO:0007669"/>
    <property type="project" value="InterPro"/>
</dbReference>
<comment type="subcellular location">
    <subcellularLocation>
        <location evidence="13">Synaptic cell membrane</location>
        <topology evidence="13">Multi-pass membrane protein</topology>
    </subcellularLocation>
</comment>
<dbReference type="Proteomes" id="UP000663836">
    <property type="component" value="Unassembled WGS sequence"/>
</dbReference>
<evidence type="ECO:0000313" key="18">
    <source>
        <dbReference type="Proteomes" id="UP000663836"/>
    </source>
</evidence>
<evidence type="ECO:0000259" key="16">
    <source>
        <dbReference type="Pfam" id="PF02932"/>
    </source>
</evidence>
<evidence type="ECO:0000256" key="4">
    <source>
        <dbReference type="ARBA" id="ARBA00022989"/>
    </source>
</evidence>
<dbReference type="InterPro" id="IPR036734">
    <property type="entry name" value="Neur_chan_lig-bd_sf"/>
</dbReference>
<feature type="domain" description="Neurotransmitter-gated ion-channel ligand-binding" evidence="15">
    <location>
        <begin position="196"/>
        <end position="330"/>
    </location>
</feature>
<evidence type="ECO:0000256" key="12">
    <source>
        <dbReference type="ARBA" id="ARBA00023303"/>
    </source>
</evidence>
<evidence type="ECO:0000256" key="13">
    <source>
        <dbReference type="ARBA" id="ARBA00034099"/>
    </source>
</evidence>
<accession>A0A818TNE8</accession>
<gene>
    <name evidence="17" type="ORF">JBS370_LOCUS8532</name>
</gene>
<keyword evidence="3 14" id="KW-0812">Transmembrane</keyword>
<protein>
    <submittedName>
        <fullName evidence="17">Uncharacterized protein</fullName>
    </submittedName>
</protein>
<keyword evidence="10" id="KW-0325">Glycoprotein</keyword>
<comment type="caution">
    <text evidence="17">The sequence shown here is derived from an EMBL/GenBank/DDBJ whole genome shotgun (WGS) entry which is preliminary data.</text>
</comment>
<evidence type="ECO:0000256" key="14">
    <source>
        <dbReference type="SAM" id="Phobius"/>
    </source>
</evidence>
<dbReference type="AlphaFoldDB" id="A0A818TNE8"/>
<dbReference type="Gene3D" id="1.20.58.390">
    <property type="entry name" value="Neurotransmitter-gated ion-channel transmembrane domain"/>
    <property type="match status" value="2"/>
</dbReference>
<evidence type="ECO:0000256" key="5">
    <source>
        <dbReference type="ARBA" id="ARBA00023018"/>
    </source>
</evidence>
<evidence type="ECO:0000256" key="8">
    <source>
        <dbReference type="ARBA" id="ARBA00023157"/>
    </source>
</evidence>
<evidence type="ECO:0000259" key="15">
    <source>
        <dbReference type="Pfam" id="PF02931"/>
    </source>
</evidence>
<dbReference type="InterPro" id="IPR002394">
    <property type="entry name" value="Nicotinic_acetylcholine_rcpt"/>
</dbReference>
<keyword evidence="8" id="KW-1015">Disulfide bond</keyword>
<keyword evidence="12" id="KW-0407">Ion channel</keyword>
<dbReference type="EMBL" id="CAJOBD010000546">
    <property type="protein sequence ID" value="CAF3686163.1"/>
    <property type="molecule type" value="Genomic_DNA"/>
</dbReference>
<feature type="transmembrane region" description="Helical" evidence="14">
    <location>
        <begin position="355"/>
        <end position="376"/>
    </location>
</feature>
<evidence type="ECO:0000313" key="17">
    <source>
        <dbReference type="EMBL" id="CAF3686163.1"/>
    </source>
</evidence>
<evidence type="ECO:0000256" key="9">
    <source>
        <dbReference type="ARBA" id="ARBA00023170"/>
    </source>
</evidence>
<dbReference type="SUPFAM" id="SSF63712">
    <property type="entry name" value="Nicotinic receptor ligand binding domain-like"/>
    <property type="match status" value="1"/>
</dbReference>
<evidence type="ECO:0000256" key="3">
    <source>
        <dbReference type="ARBA" id="ARBA00022692"/>
    </source>
</evidence>
<dbReference type="PANTHER" id="PTHR18945">
    <property type="entry name" value="NEUROTRANSMITTER GATED ION CHANNEL"/>
    <property type="match status" value="1"/>
</dbReference>
<evidence type="ECO:0000256" key="7">
    <source>
        <dbReference type="ARBA" id="ARBA00023136"/>
    </source>
</evidence>
<proteinExistence type="predicted"/>
<keyword evidence="7 14" id="KW-0472">Membrane</keyword>
<sequence>MIELLLRRENGTATPVPVFRAWKSTLYSIRKIILPPTPLSISSIYIPEDIRYNNTKKESLFCNSPSPDKVIAFALEEALKLLSTNPHWNGDDTFRTSPALFARSYYIYVWDEYSMKPIIYSCYENKSETCCHELLESLFVHVKKRNITLNPSTIFIDFEQLTLSKQENVHREIANIIALLLILPNEINNFGGPDQMRLLKYLLTDNQHQAITRPVQNDSDTLHVTINLALQHIIDFDEKNEAIVISGWLSIMWNDYSLRWKPEEFGNIQTLRIPSTQIWIPDILLYNSVDENFDTTVKVNAVVQYNGDVLYVPPVLYKAIRTFNIAAFPFVIPCFLISCMTILGFLLSPDSGEKLTLDVTTLLTVVMFSLLLSEILPPSSNAIPIITAYFICITIMSAVSVAVSVLILSLHFRNSTNHTMSLWVRKYICNYLAWVLHMKRPNHDLSWRGIRRRWTSPKQESDNRNKSIDNHHSKIFSGPLLNNTFELLSTNVINVDKKPLESLENQQKQCSNSLLEFAVLPTKEIHSSHHHHQNTSKELYTCDMDMTRSELRIIISQLAILINYSRQKEQDDNECQDWQFVAMVIDRLCLVVFTTIMVLFTAHTFLNI</sequence>
<dbReference type="Gene3D" id="2.70.170.10">
    <property type="entry name" value="Neurotransmitter-gated ion-channel ligand-binding domain"/>
    <property type="match status" value="1"/>
</dbReference>
<evidence type="ECO:0000256" key="6">
    <source>
        <dbReference type="ARBA" id="ARBA00023065"/>
    </source>
</evidence>
<feature type="transmembrane region" description="Helical" evidence="14">
    <location>
        <begin position="382"/>
        <end position="410"/>
    </location>
</feature>
<keyword evidence="11" id="KW-1071">Ligand-gated ion channel</keyword>
<dbReference type="Pfam" id="PF02931">
    <property type="entry name" value="Neur_chan_LBD"/>
    <property type="match status" value="1"/>
</dbReference>
<dbReference type="InterPro" id="IPR006202">
    <property type="entry name" value="Neur_chan_lig-bd"/>
</dbReference>
<evidence type="ECO:0000256" key="2">
    <source>
        <dbReference type="ARBA" id="ARBA00022475"/>
    </source>
</evidence>
<feature type="transmembrane region" description="Helical" evidence="14">
    <location>
        <begin position="326"/>
        <end position="348"/>
    </location>
</feature>
<name>A0A818TNE8_9BILA</name>
<keyword evidence="5" id="KW-0770">Synapse</keyword>
<feature type="domain" description="Neurotransmitter-gated ion-channel transmembrane" evidence="16">
    <location>
        <begin position="331"/>
        <end position="604"/>
    </location>
</feature>
<reference evidence="17" key="1">
    <citation type="submission" date="2021-02" db="EMBL/GenBank/DDBJ databases">
        <authorList>
            <person name="Nowell W R."/>
        </authorList>
    </citation>
    <scope>NUCLEOTIDE SEQUENCE</scope>
</reference>
<organism evidence="17 18">
    <name type="scientific">Rotaria sordida</name>
    <dbReference type="NCBI Taxonomy" id="392033"/>
    <lineage>
        <taxon>Eukaryota</taxon>
        <taxon>Metazoa</taxon>
        <taxon>Spiralia</taxon>
        <taxon>Gnathifera</taxon>
        <taxon>Rotifera</taxon>
        <taxon>Eurotatoria</taxon>
        <taxon>Bdelloidea</taxon>
        <taxon>Philodinida</taxon>
        <taxon>Philodinidae</taxon>
        <taxon>Rotaria</taxon>
    </lineage>
</organism>
<dbReference type="InterPro" id="IPR038050">
    <property type="entry name" value="Neuro_actylchol_rec"/>
</dbReference>
<dbReference type="InterPro" id="IPR036719">
    <property type="entry name" value="Neuro-gated_channel_TM_sf"/>
</dbReference>
<dbReference type="FunFam" id="1.20.58.390:FF:000043">
    <property type="entry name" value="AcetylCholine Receptor"/>
    <property type="match status" value="1"/>
</dbReference>
<evidence type="ECO:0000256" key="11">
    <source>
        <dbReference type="ARBA" id="ARBA00023286"/>
    </source>
</evidence>
<keyword evidence="4 14" id="KW-1133">Transmembrane helix</keyword>
<evidence type="ECO:0000256" key="1">
    <source>
        <dbReference type="ARBA" id="ARBA00022448"/>
    </source>
</evidence>
<keyword evidence="2" id="KW-1003">Cell membrane</keyword>
<feature type="transmembrane region" description="Helical" evidence="14">
    <location>
        <begin position="588"/>
        <end position="606"/>
    </location>
</feature>
<dbReference type="Pfam" id="PF02932">
    <property type="entry name" value="Neur_chan_memb"/>
    <property type="match status" value="1"/>
</dbReference>
<keyword evidence="9" id="KW-0675">Receptor</keyword>
<dbReference type="GO" id="GO:0004888">
    <property type="term" value="F:transmembrane signaling receptor activity"/>
    <property type="evidence" value="ECO:0007669"/>
    <property type="project" value="InterPro"/>
</dbReference>
<keyword evidence="1" id="KW-0813">Transport</keyword>
<dbReference type="SUPFAM" id="SSF90112">
    <property type="entry name" value="Neurotransmitter-gated ion-channel transmembrane pore"/>
    <property type="match status" value="1"/>
</dbReference>
<dbReference type="InterPro" id="IPR006201">
    <property type="entry name" value="Neur_channel"/>
</dbReference>
<dbReference type="GO" id="GO:0022848">
    <property type="term" value="F:acetylcholine-gated monoatomic cation-selective channel activity"/>
    <property type="evidence" value="ECO:0007669"/>
    <property type="project" value="InterPro"/>
</dbReference>
<dbReference type="InterPro" id="IPR006029">
    <property type="entry name" value="Neurotrans-gated_channel_TM"/>
</dbReference>
<dbReference type="CDD" id="cd19051">
    <property type="entry name" value="LGIC_TM_cation"/>
    <property type="match status" value="1"/>
</dbReference>
<dbReference type="PRINTS" id="PR00254">
    <property type="entry name" value="NICOTINICR"/>
</dbReference>
<keyword evidence="6" id="KW-0406">Ion transport</keyword>
<evidence type="ECO:0000256" key="10">
    <source>
        <dbReference type="ARBA" id="ARBA00023180"/>
    </source>
</evidence>